<name>A0A387BMN1_9LACT</name>
<dbReference type="EMBL" id="CP032627">
    <property type="protein sequence ID" value="AYF99790.1"/>
    <property type="molecule type" value="Genomic_DNA"/>
</dbReference>
<accession>A0A387BMN1</accession>
<proteinExistence type="predicted"/>
<feature type="transmembrane region" description="Helical" evidence="1">
    <location>
        <begin position="42"/>
        <end position="59"/>
    </location>
</feature>
<keyword evidence="1" id="KW-0472">Membrane</keyword>
<organism evidence="2 3">
    <name type="scientific">Lactococcus allomyrinae</name>
    <dbReference type="NCBI Taxonomy" id="2419773"/>
    <lineage>
        <taxon>Bacteria</taxon>
        <taxon>Bacillati</taxon>
        <taxon>Bacillota</taxon>
        <taxon>Bacilli</taxon>
        <taxon>Lactobacillales</taxon>
        <taxon>Streptococcaceae</taxon>
        <taxon>Lactococcus</taxon>
    </lineage>
</organism>
<gene>
    <name evidence="2" type="ORF">D7I46_01045</name>
</gene>
<dbReference type="Proteomes" id="UP000269374">
    <property type="component" value="Chromosome"/>
</dbReference>
<reference evidence="2 3" key="1">
    <citation type="submission" date="2018-09" db="EMBL/GenBank/DDBJ databases">
        <title>Genome sequencing of strain 1JSPR-7.</title>
        <authorList>
            <person name="Heo J."/>
            <person name="Kim S.-J."/>
            <person name="Kwon S.-W."/>
        </authorList>
    </citation>
    <scope>NUCLEOTIDE SEQUENCE [LARGE SCALE GENOMIC DNA]</scope>
    <source>
        <strain evidence="2 3">1JSPR-7</strain>
    </source>
</reference>
<keyword evidence="3" id="KW-1185">Reference proteome</keyword>
<keyword evidence="1" id="KW-0812">Transmembrane</keyword>
<evidence type="ECO:0000256" key="1">
    <source>
        <dbReference type="SAM" id="Phobius"/>
    </source>
</evidence>
<sequence>MKNLDLIKKRVVNNMENIEALCNHLENMTVTERKKLFERLSLYKKIIFLICLGLIILLMKRNKEVTK</sequence>
<dbReference type="AlphaFoldDB" id="A0A387BMN1"/>
<evidence type="ECO:0000313" key="3">
    <source>
        <dbReference type="Proteomes" id="UP000269374"/>
    </source>
</evidence>
<dbReference type="KEGG" id="lact:D7I46_01045"/>
<keyword evidence="1" id="KW-1133">Transmembrane helix</keyword>
<protein>
    <submittedName>
        <fullName evidence="2">Uncharacterized protein</fullName>
    </submittedName>
</protein>
<evidence type="ECO:0000313" key="2">
    <source>
        <dbReference type="EMBL" id="AYF99790.1"/>
    </source>
</evidence>